<reference evidence="9" key="1">
    <citation type="journal article" date="2019" name="Int. J. Syst. Evol. Microbiol.">
        <title>The Global Catalogue of Microorganisms (GCM) 10K type strain sequencing project: providing services to taxonomists for standard genome sequencing and annotation.</title>
        <authorList>
            <consortium name="The Broad Institute Genomics Platform"/>
            <consortium name="The Broad Institute Genome Sequencing Center for Infectious Disease"/>
            <person name="Wu L."/>
            <person name="Ma J."/>
        </authorList>
    </citation>
    <scope>NUCLEOTIDE SEQUENCE [LARGE SCALE GENOMIC DNA]</scope>
    <source>
        <strain evidence="9">CGMCC 1.13666</strain>
    </source>
</reference>
<feature type="domain" description="Metallo-beta-lactamase" evidence="7">
    <location>
        <begin position="515"/>
        <end position="694"/>
    </location>
</feature>
<sequence>MRIGWAWPLALSAIAGTLLGYWAPAGVFEGVILLALWARRHLRALALLLVVAVTAGQVLLMQRAELPEGLSRQTLIVEGLLTEVRDQGPLARLRLKVTACEPLEGLRLPCRHLRQLRLSHFDPPEMAAGESWRLAVRLRPPGGLANPSGFDYRAWLWREGIGATGYVRAEPPARRLAPAGFSLRRLALAHLDERELPDAARRWLAALTLGAGEALTRDDWERLNATGTTHLVVISGLHVGLVAGFTLLLGRGVARLVTPRAWRLSVWPWWLAALAATAYAVLAGLAPPALRALVMALMGLWVASGRHAPGPWQGWWLALAIVVLLDPPSLWRPGLWLSFLAVALLILVWQGRPRPRGLAGWLWALIRSQWLLAPWMAAAVLLAFARLATAAPLVNLLAVPLVSLVLVPLGLLGWLLAWVPPLSWLCWWLFGHLVSAFEALLEASLRWFPPWYPETWQLIPLALGLGLLALAWALPGIAPGWRTLVSGWLLTLPLWLAAPAPAPGEMTLRVWDVGQGQLVEIATASHRLLYDAGPRYGSGYVPLAGLWPPGQRFDRVIISHDDLDHAGGVPALAEHEVGDWLAPEGEAVGVPFTPCHDGQAWRWDGVDFRLLWPPPGPQPGRSSNDRSCVLLVTAGDRRVLITGDVGREVERHFLLEVSAPLDVLVAGHHGSRGSSGPSFVARLRPRQVIHSAGRDNPFGHPSEEVVRRFARHGSCQWNTALDGALTLSLGGEVRVRPQRRIPWAGVGGRCHGVESPPWIGLGR</sequence>
<dbReference type="Proteomes" id="UP001596411">
    <property type="component" value="Unassembled WGS sequence"/>
</dbReference>
<evidence type="ECO:0000313" key="8">
    <source>
        <dbReference type="EMBL" id="MFC7087944.1"/>
    </source>
</evidence>
<feature type="transmembrane region" description="Helical" evidence="6">
    <location>
        <begin position="394"/>
        <end position="417"/>
    </location>
</feature>
<protein>
    <submittedName>
        <fullName evidence="8">DNA internalization-related competence protein ComEC/Rec2</fullName>
    </submittedName>
</protein>
<dbReference type="NCBIfam" id="TIGR00360">
    <property type="entry name" value="ComEC_N-term"/>
    <property type="match status" value="1"/>
</dbReference>
<evidence type="ECO:0000256" key="1">
    <source>
        <dbReference type="ARBA" id="ARBA00004651"/>
    </source>
</evidence>
<feature type="transmembrane region" description="Helical" evidence="6">
    <location>
        <begin position="41"/>
        <end position="60"/>
    </location>
</feature>
<feature type="transmembrane region" description="Helical" evidence="6">
    <location>
        <begin position="266"/>
        <end position="285"/>
    </location>
</feature>
<accession>A0ABW2ESK6</accession>
<feature type="transmembrane region" description="Helical" evidence="6">
    <location>
        <begin position="424"/>
        <end position="443"/>
    </location>
</feature>
<gene>
    <name evidence="8" type="ORF">ACFQH5_00080</name>
</gene>
<dbReference type="InterPro" id="IPR004797">
    <property type="entry name" value="Competence_ComEC/Rec2"/>
</dbReference>
<evidence type="ECO:0000256" key="5">
    <source>
        <dbReference type="ARBA" id="ARBA00023136"/>
    </source>
</evidence>
<dbReference type="InterPro" id="IPR035681">
    <property type="entry name" value="ComA-like_MBL"/>
</dbReference>
<dbReference type="Pfam" id="PF03772">
    <property type="entry name" value="Competence"/>
    <property type="match status" value="1"/>
</dbReference>
<feature type="transmembrane region" description="Helical" evidence="6">
    <location>
        <begin position="455"/>
        <end position="474"/>
    </location>
</feature>
<organism evidence="8 9">
    <name type="scientific">Halomonas salifodinae</name>
    <dbReference type="NCBI Taxonomy" id="438745"/>
    <lineage>
        <taxon>Bacteria</taxon>
        <taxon>Pseudomonadati</taxon>
        <taxon>Pseudomonadota</taxon>
        <taxon>Gammaproteobacteria</taxon>
        <taxon>Oceanospirillales</taxon>
        <taxon>Halomonadaceae</taxon>
        <taxon>Halomonas</taxon>
    </lineage>
</organism>
<dbReference type="CDD" id="cd07731">
    <property type="entry name" value="ComA-like_MBL-fold"/>
    <property type="match status" value="1"/>
</dbReference>
<dbReference type="InterPro" id="IPR001279">
    <property type="entry name" value="Metallo-B-lactamas"/>
</dbReference>
<proteinExistence type="predicted"/>
<evidence type="ECO:0000259" key="7">
    <source>
        <dbReference type="SMART" id="SM00849"/>
    </source>
</evidence>
<evidence type="ECO:0000256" key="4">
    <source>
        <dbReference type="ARBA" id="ARBA00022989"/>
    </source>
</evidence>
<dbReference type="Gene3D" id="3.60.15.10">
    <property type="entry name" value="Ribonuclease Z/Hydroxyacylglutathione hydrolase-like"/>
    <property type="match status" value="1"/>
</dbReference>
<evidence type="ECO:0000256" key="2">
    <source>
        <dbReference type="ARBA" id="ARBA00022475"/>
    </source>
</evidence>
<dbReference type="InterPro" id="IPR025405">
    <property type="entry name" value="DUF4131"/>
</dbReference>
<keyword evidence="4 6" id="KW-1133">Transmembrane helix</keyword>
<keyword evidence="9" id="KW-1185">Reference proteome</keyword>
<dbReference type="SMART" id="SM00849">
    <property type="entry name" value="Lactamase_B"/>
    <property type="match status" value="1"/>
</dbReference>
<dbReference type="NCBIfam" id="TIGR00361">
    <property type="entry name" value="ComEC_Rec2"/>
    <property type="match status" value="1"/>
</dbReference>
<comment type="caution">
    <text evidence="8">The sequence shown here is derived from an EMBL/GenBank/DDBJ whole genome shotgun (WGS) entry which is preliminary data.</text>
</comment>
<dbReference type="InterPro" id="IPR036866">
    <property type="entry name" value="RibonucZ/Hydroxyglut_hydro"/>
</dbReference>
<feature type="transmembrane region" description="Helical" evidence="6">
    <location>
        <begin position="481"/>
        <end position="498"/>
    </location>
</feature>
<dbReference type="Pfam" id="PF13567">
    <property type="entry name" value="DUF4131"/>
    <property type="match status" value="1"/>
</dbReference>
<evidence type="ECO:0000256" key="6">
    <source>
        <dbReference type="SAM" id="Phobius"/>
    </source>
</evidence>
<dbReference type="InterPro" id="IPR004477">
    <property type="entry name" value="ComEC_N"/>
</dbReference>
<dbReference type="PANTHER" id="PTHR30619:SF1">
    <property type="entry name" value="RECOMBINATION PROTEIN 2"/>
    <property type="match status" value="1"/>
</dbReference>
<comment type="subcellular location">
    <subcellularLocation>
        <location evidence="1">Cell membrane</location>
        <topology evidence="1">Multi-pass membrane protein</topology>
    </subcellularLocation>
</comment>
<dbReference type="RefSeq" id="WP_346063169.1">
    <property type="nucleotide sequence ID" value="NZ_BAAADR010000014.1"/>
</dbReference>
<dbReference type="PANTHER" id="PTHR30619">
    <property type="entry name" value="DNA INTERNALIZATION/COMPETENCE PROTEIN COMEC/REC2"/>
    <property type="match status" value="1"/>
</dbReference>
<feature type="transmembrane region" description="Helical" evidence="6">
    <location>
        <begin position="329"/>
        <end position="349"/>
    </location>
</feature>
<dbReference type="SUPFAM" id="SSF56281">
    <property type="entry name" value="Metallo-hydrolase/oxidoreductase"/>
    <property type="match status" value="1"/>
</dbReference>
<keyword evidence="3 6" id="KW-0812">Transmembrane</keyword>
<feature type="transmembrane region" description="Helical" evidence="6">
    <location>
        <begin position="370"/>
        <end position="388"/>
    </location>
</feature>
<evidence type="ECO:0000256" key="3">
    <source>
        <dbReference type="ARBA" id="ARBA00022692"/>
    </source>
</evidence>
<dbReference type="Pfam" id="PF00753">
    <property type="entry name" value="Lactamase_B"/>
    <property type="match status" value="1"/>
</dbReference>
<evidence type="ECO:0000313" key="9">
    <source>
        <dbReference type="Proteomes" id="UP001596411"/>
    </source>
</evidence>
<keyword evidence="2" id="KW-1003">Cell membrane</keyword>
<feature type="transmembrane region" description="Helical" evidence="6">
    <location>
        <begin position="231"/>
        <end position="254"/>
    </location>
</feature>
<keyword evidence="5 6" id="KW-0472">Membrane</keyword>
<dbReference type="InterPro" id="IPR052159">
    <property type="entry name" value="Competence_DNA_uptake"/>
</dbReference>
<dbReference type="EMBL" id="JBHSZP010000001">
    <property type="protein sequence ID" value="MFC7087944.1"/>
    <property type="molecule type" value="Genomic_DNA"/>
</dbReference>
<name>A0ABW2ESK6_9GAMM</name>